<dbReference type="Proteomes" id="UP000670092">
    <property type="component" value="Unassembled WGS sequence"/>
</dbReference>
<dbReference type="AlphaFoldDB" id="A0A8H7Y7X1"/>
<name>A0A8H7Y7X1_AJECA</name>
<accession>A0A8H7Y7X1</accession>
<sequence>MLRYLQPPDYSVRTTEPGKSIHGTHVRQNDLLQLSYLIHSKGKLLSLVHAVCERNTFPIPLLRATMLR</sequence>
<proteinExistence type="predicted"/>
<dbReference type="EMBL" id="JAEVHI010000007">
    <property type="protein sequence ID" value="KAG5287469.1"/>
    <property type="molecule type" value="Genomic_DNA"/>
</dbReference>
<evidence type="ECO:0000313" key="1">
    <source>
        <dbReference type="EMBL" id="KAG5287469.1"/>
    </source>
</evidence>
<gene>
    <name evidence="1" type="ORF">I7I52_11251</name>
</gene>
<evidence type="ECO:0000313" key="2">
    <source>
        <dbReference type="Proteomes" id="UP000670092"/>
    </source>
</evidence>
<organism evidence="1 2">
    <name type="scientific">Ajellomyces capsulatus</name>
    <name type="common">Darling's disease fungus</name>
    <name type="synonym">Histoplasma capsulatum</name>
    <dbReference type="NCBI Taxonomy" id="5037"/>
    <lineage>
        <taxon>Eukaryota</taxon>
        <taxon>Fungi</taxon>
        <taxon>Dikarya</taxon>
        <taxon>Ascomycota</taxon>
        <taxon>Pezizomycotina</taxon>
        <taxon>Eurotiomycetes</taxon>
        <taxon>Eurotiomycetidae</taxon>
        <taxon>Onygenales</taxon>
        <taxon>Ajellomycetaceae</taxon>
        <taxon>Histoplasma</taxon>
    </lineage>
</organism>
<comment type="caution">
    <text evidence="1">The sequence shown here is derived from an EMBL/GenBank/DDBJ whole genome shotgun (WGS) entry which is preliminary data.</text>
</comment>
<protein>
    <submittedName>
        <fullName evidence="1">Uncharacterized protein</fullName>
    </submittedName>
</protein>
<dbReference type="VEuPathDB" id="FungiDB:I7I52_11251"/>
<reference evidence="1 2" key="1">
    <citation type="submission" date="2021-01" db="EMBL/GenBank/DDBJ databases">
        <title>Chromosome-level genome assembly of a human fungal pathogen reveals clustering of transcriptionally co-regulated genes.</title>
        <authorList>
            <person name="Voorhies M."/>
            <person name="Cohen S."/>
            <person name="Shea T.P."/>
            <person name="Petrus S."/>
            <person name="Munoz J.F."/>
            <person name="Poplawski S."/>
            <person name="Goldman W.E."/>
            <person name="Michael T."/>
            <person name="Cuomo C.A."/>
            <person name="Sil A."/>
            <person name="Beyhan S."/>
        </authorList>
    </citation>
    <scope>NUCLEOTIDE SEQUENCE [LARGE SCALE GENOMIC DNA]</scope>
    <source>
        <strain evidence="1 2">G184AR</strain>
    </source>
</reference>